<dbReference type="PANTHER" id="PTHR47816">
    <property type="entry name" value="RIBOSOMAL RNA SMALL SUBUNIT METHYLTRANSFERASE C"/>
    <property type="match status" value="1"/>
</dbReference>
<sequence length="370" mass="39060">MSAFSLDELRRWPDLEAPELRAWDTADTLMLNEAGALLPGAEITVIGDEYGALTLGALDRGAASVRVHQDRLSGELALASNGVGANSAGTFVSLPLDAALLDGATLVLLRLPRSLDALDEIAALIARHAAPAVVVIAGGRIKHMTVTMNEVLRRHFGRVDVTHAAQKSRALIARQPLAETVVEPRRKFDTDLGLWVVATGGVFAGTSVDIGTRALVAAMGDRLDRVAPFESAVDLGCGTGILAASLARLNPAARVLATDESAAAVASAALTMQANSLDVTVTRDDAASTITGRSVDLVVLNPPFHTGAAVHSGVSAKLFEAASRMLRPGGELWTVFNSHLDYRPTLERIVGGTRQIERTPKFTVTMSRKR</sequence>
<accession>A0A2C8Z328</accession>
<dbReference type="GO" id="GO:0006364">
    <property type="term" value="P:rRNA processing"/>
    <property type="evidence" value="ECO:0007669"/>
    <property type="project" value="UniProtKB-KW"/>
</dbReference>
<keyword evidence="4 7" id="KW-0808">Transferase</keyword>
<dbReference type="InterPro" id="IPR058679">
    <property type="entry name" value="RlmG_N"/>
</dbReference>
<dbReference type="CDD" id="cd02440">
    <property type="entry name" value="AdoMet_MTases"/>
    <property type="match status" value="1"/>
</dbReference>
<dbReference type="Gene3D" id="3.40.50.150">
    <property type="entry name" value="Vaccinia Virus protein VP39"/>
    <property type="match status" value="2"/>
</dbReference>
<evidence type="ECO:0000259" key="6">
    <source>
        <dbReference type="Pfam" id="PF26049"/>
    </source>
</evidence>
<reference evidence="7 8" key="1">
    <citation type="submission" date="2017-09" db="EMBL/GenBank/DDBJ databases">
        <authorList>
            <person name="Ehlers B."/>
            <person name="Leendertz F.H."/>
        </authorList>
    </citation>
    <scope>NUCLEOTIDE SEQUENCE [LARGE SCALE GENOMIC DNA]</scope>
    <source>
        <strain evidence="7 8">CGMCC 1.05381</strain>
    </source>
</reference>
<proteinExistence type="predicted"/>
<dbReference type="EMBL" id="OCST01000002">
    <property type="protein sequence ID" value="SOE57869.1"/>
    <property type="molecule type" value="Genomic_DNA"/>
</dbReference>
<evidence type="ECO:0000256" key="4">
    <source>
        <dbReference type="ARBA" id="ARBA00022679"/>
    </source>
</evidence>
<dbReference type="InterPro" id="IPR029063">
    <property type="entry name" value="SAM-dependent_MTases_sf"/>
</dbReference>
<dbReference type="GO" id="GO:0003676">
    <property type="term" value="F:nucleic acid binding"/>
    <property type="evidence" value="ECO:0007669"/>
    <property type="project" value="InterPro"/>
</dbReference>
<dbReference type="PANTHER" id="PTHR47816:SF5">
    <property type="entry name" value="RIBOSOMAL RNA LARGE SUBUNIT METHYLTRANSFERASE G"/>
    <property type="match status" value="1"/>
</dbReference>
<dbReference type="Pfam" id="PF05175">
    <property type="entry name" value="MTS"/>
    <property type="match status" value="1"/>
</dbReference>
<evidence type="ECO:0000256" key="1">
    <source>
        <dbReference type="ARBA" id="ARBA00022490"/>
    </source>
</evidence>
<dbReference type="GO" id="GO:0032259">
    <property type="term" value="P:methylation"/>
    <property type="evidence" value="ECO:0007669"/>
    <property type="project" value="UniProtKB-KW"/>
</dbReference>
<dbReference type="PROSITE" id="PS00092">
    <property type="entry name" value="N6_MTASE"/>
    <property type="match status" value="1"/>
</dbReference>
<dbReference type="InterPro" id="IPR002052">
    <property type="entry name" value="DNA_methylase_N6_adenine_CS"/>
</dbReference>
<dbReference type="Pfam" id="PF26049">
    <property type="entry name" value="RLMG_N"/>
    <property type="match status" value="1"/>
</dbReference>
<dbReference type="InterPro" id="IPR046977">
    <property type="entry name" value="RsmC/RlmG"/>
</dbReference>
<dbReference type="AlphaFoldDB" id="A0A2C8Z328"/>
<protein>
    <submittedName>
        <fullName evidence="7">16S rRNA (Guanine1207-N2)-methyltransferase</fullName>
    </submittedName>
</protein>
<gene>
    <name evidence="7" type="ORF">SAMN06296378_0689</name>
</gene>
<evidence type="ECO:0000313" key="8">
    <source>
        <dbReference type="Proteomes" id="UP000219440"/>
    </source>
</evidence>
<evidence type="ECO:0000256" key="2">
    <source>
        <dbReference type="ARBA" id="ARBA00022552"/>
    </source>
</evidence>
<evidence type="ECO:0000313" key="7">
    <source>
        <dbReference type="EMBL" id="SOE57869.1"/>
    </source>
</evidence>
<keyword evidence="8" id="KW-1185">Reference proteome</keyword>
<name>A0A2C8Z328_9MICO</name>
<dbReference type="Proteomes" id="UP000219440">
    <property type="component" value="Unassembled WGS sequence"/>
</dbReference>
<dbReference type="RefSeq" id="WP_097060369.1">
    <property type="nucleotide sequence ID" value="NZ_BMLC01000001.1"/>
</dbReference>
<dbReference type="SUPFAM" id="SSF53335">
    <property type="entry name" value="S-adenosyl-L-methionine-dependent methyltransferases"/>
    <property type="match status" value="1"/>
</dbReference>
<keyword evidence="1" id="KW-0963">Cytoplasm</keyword>
<organism evidence="7 8">
    <name type="scientific">Salinibacterium xinjiangense</name>
    <dbReference type="NCBI Taxonomy" id="386302"/>
    <lineage>
        <taxon>Bacteria</taxon>
        <taxon>Bacillati</taxon>
        <taxon>Actinomycetota</taxon>
        <taxon>Actinomycetes</taxon>
        <taxon>Micrococcales</taxon>
        <taxon>Microbacteriaceae</taxon>
        <taxon>Salinibacterium</taxon>
    </lineage>
</organism>
<dbReference type="GO" id="GO:0008170">
    <property type="term" value="F:N-methyltransferase activity"/>
    <property type="evidence" value="ECO:0007669"/>
    <property type="project" value="UniProtKB-ARBA"/>
</dbReference>
<keyword evidence="2" id="KW-0698">rRNA processing</keyword>
<evidence type="ECO:0000256" key="3">
    <source>
        <dbReference type="ARBA" id="ARBA00022603"/>
    </source>
</evidence>
<keyword evidence="3 7" id="KW-0489">Methyltransferase</keyword>
<dbReference type="GO" id="GO:0008757">
    <property type="term" value="F:S-adenosylmethionine-dependent methyltransferase activity"/>
    <property type="evidence" value="ECO:0007669"/>
    <property type="project" value="InterPro"/>
</dbReference>
<dbReference type="InterPro" id="IPR007848">
    <property type="entry name" value="Small_mtfrase_dom"/>
</dbReference>
<evidence type="ECO:0000259" key="5">
    <source>
        <dbReference type="Pfam" id="PF05175"/>
    </source>
</evidence>
<feature type="domain" description="Methyltransferase small" evidence="5">
    <location>
        <begin position="194"/>
        <end position="365"/>
    </location>
</feature>
<dbReference type="OrthoDB" id="29650at2"/>
<feature type="domain" description="RlmG N-terminal" evidence="6">
    <location>
        <begin position="8"/>
        <end position="173"/>
    </location>
</feature>